<dbReference type="Gene3D" id="3.50.50.60">
    <property type="entry name" value="FAD/NAD(P)-binding domain"/>
    <property type="match status" value="2"/>
</dbReference>
<comment type="similarity">
    <text evidence="1">Belongs to the FAD-binding monooxygenase family.</text>
</comment>
<dbReference type="InterPro" id="IPR036188">
    <property type="entry name" value="FAD/NAD-bd_sf"/>
</dbReference>
<organism evidence="5 6">
    <name type="scientific">Gymnopus androsaceus JB14</name>
    <dbReference type="NCBI Taxonomy" id="1447944"/>
    <lineage>
        <taxon>Eukaryota</taxon>
        <taxon>Fungi</taxon>
        <taxon>Dikarya</taxon>
        <taxon>Basidiomycota</taxon>
        <taxon>Agaricomycotina</taxon>
        <taxon>Agaricomycetes</taxon>
        <taxon>Agaricomycetidae</taxon>
        <taxon>Agaricales</taxon>
        <taxon>Marasmiineae</taxon>
        <taxon>Omphalotaceae</taxon>
        <taxon>Gymnopus</taxon>
    </lineage>
</organism>
<dbReference type="GO" id="GO:0050661">
    <property type="term" value="F:NADP binding"/>
    <property type="evidence" value="ECO:0007669"/>
    <property type="project" value="InterPro"/>
</dbReference>
<dbReference type="GO" id="GO:0004499">
    <property type="term" value="F:N,N-dimethylaniline monooxygenase activity"/>
    <property type="evidence" value="ECO:0007669"/>
    <property type="project" value="InterPro"/>
</dbReference>
<accession>A0A6A4INS2</accession>
<proteinExistence type="inferred from homology"/>
<dbReference type="Proteomes" id="UP000799118">
    <property type="component" value="Unassembled WGS sequence"/>
</dbReference>
<gene>
    <name evidence="5" type="ORF">BT96DRAFT_984329</name>
</gene>
<keyword evidence="5" id="KW-0503">Monooxygenase</keyword>
<evidence type="ECO:0000256" key="3">
    <source>
        <dbReference type="ARBA" id="ARBA00022827"/>
    </source>
</evidence>
<name>A0A6A4INS2_9AGAR</name>
<dbReference type="EMBL" id="ML769386">
    <property type="protein sequence ID" value="KAE9410004.1"/>
    <property type="molecule type" value="Genomic_DNA"/>
</dbReference>
<dbReference type="OrthoDB" id="74360at2759"/>
<evidence type="ECO:0000256" key="4">
    <source>
        <dbReference type="ARBA" id="ARBA00023002"/>
    </source>
</evidence>
<dbReference type="PANTHER" id="PTHR42877">
    <property type="entry name" value="L-ORNITHINE N(5)-MONOOXYGENASE-RELATED"/>
    <property type="match status" value="1"/>
</dbReference>
<sequence>MSLSPRKELVVLKYHCRIGGISFAIALQRKFPGFNNFTIYEKGNDVGGTWRVNTYPGCACDVPVHFFSSSSDLKPDWDNTHAYQPQIYQYWKDLATKYQIYPYIQFNTLVTSAEWNSETHCYQIVTKNLASGEETTSTAEILVSALGILEVTKLPDIHGISLFKGEIFHSAAWNHNVDLSGKRVAVIGNGASATQFVPLISQNKSVKVVNFCRTPNWFIWPLRATYNKFDIWMFKNLPLWIRIYRAYQFFKTEFFYFTAFKFAFTRRIFTFLCKLYIKHTAPKKDVKNLIPTYTMGCKRVIFDSDYLASLHRPNVSLNWDGIESISEDGIVTKTGEKLPFDVIICATGFITDQFPLHVKGTQNTIQEYYDAKGGPTAFLATTIPEFPNFFMLGGPNATTGTTSVIYTEENQSQYILKLIAPIINHPEQVCSIGVTAQATDKYNNKLQADLNRSVFVDCTSYYRKGRDGKVSSAWPYSASWHWWIFRNVQLAGL</sequence>
<keyword evidence="4" id="KW-0560">Oxidoreductase</keyword>
<dbReference type="InterPro" id="IPR020946">
    <property type="entry name" value="Flavin_mOase-like"/>
</dbReference>
<dbReference type="Pfam" id="PF00743">
    <property type="entry name" value="FMO-like"/>
    <property type="match status" value="1"/>
</dbReference>
<keyword evidence="3" id="KW-0274">FAD</keyword>
<protein>
    <submittedName>
        <fullName evidence="5">Monooxygenase</fullName>
    </submittedName>
</protein>
<reference evidence="5" key="1">
    <citation type="journal article" date="2019" name="Environ. Microbiol.">
        <title>Fungal ecological strategies reflected in gene transcription - a case study of two litter decomposers.</title>
        <authorList>
            <person name="Barbi F."/>
            <person name="Kohler A."/>
            <person name="Barry K."/>
            <person name="Baskaran P."/>
            <person name="Daum C."/>
            <person name="Fauchery L."/>
            <person name="Ihrmark K."/>
            <person name="Kuo A."/>
            <person name="LaButti K."/>
            <person name="Lipzen A."/>
            <person name="Morin E."/>
            <person name="Grigoriev I.V."/>
            <person name="Henrissat B."/>
            <person name="Lindahl B."/>
            <person name="Martin F."/>
        </authorList>
    </citation>
    <scope>NUCLEOTIDE SEQUENCE</scope>
    <source>
        <strain evidence="5">JB14</strain>
    </source>
</reference>
<dbReference type="AlphaFoldDB" id="A0A6A4INS2"/>
<keyword evidence="6" id="KW-1185">Reference proteome</keyword>
<evidence type="ECO:0000256" key="2">
    <source>
        <dbReference type="ARBA" id="ARBA00022630"/>
    </source>
</evidence>
<evidence type="ECO:0000256" key="1">
    <source>
        <dbReference type="ARBA" id="ARBA00010139"/>
    </source>
</evidence>
<dbReference type="GO" id="GO:0050660">
    <property type="term" value="F:flavin adenine dinucleotide binding"/>
    <property type="evidence" value="ECO:0007669"/>
    <property type="project" value="InterPro"/>
</dbReference>
<dbReference type="PANTHER" id="PTHR42877:SF4">
    <property type="entry name" value="FAD_NAD(P)-BINDING DOMAIN-CONTAINING PROTEIN-RELATED"/>
    <property type="match status" value="1"/>
</dbReference>
<evidence type="ECO:0000313" key="6">
    <source>
        <dbReference type="Proteomes" id="UP000799118"/>
    </source>
</evidence>
<keyword evidence="2" id="KW-0285">Flavoprotein</keyword>
<dbReference type="InterPro" id="IPR051209">
    <property type="entry name" value="FAD-bind_Monooxygenase_sf"/>
</dbReference>
<dbReference type="SUPFAM" id="SSF51905">
    <property type="entry name" value="FAD/NAD(P)-binding domain"/>
    <property type="match status" value="2"/>
</dbReference>
<evidence type="ECO:0000313" key="5">
    <source>
        <dbReference type="EMBL" id="KAE9410004.1"/>
    </source>
</evidence>